<dbReference type="Gene3D" id="1.10.150.130">
    <property type="match status" value="1"/>
</dbReference>
<dbReference type="PANTHER" id="PTHR30349">
    <property type="entry name" value="PHAGE INTEGRASE-RELATED"/>
    <property type="match status" value="1"/>
</dbReference>
<dbReference type="InterPro" id="IPR002104">
    <property type="entry name" value="Integrase_catalytic"/>
</dbReference>
<keyword evidence="2" id="KW-0238">DNA-binding</keyword>
<organism evidence="5 6">
    <name type="scientific">Saccharicrinis fermentans DSM 9555 = JCM 21142</name>
    <dbReference type="NCBI Taxonomy" id="869213"/>
    <lineage>
        <taxon>Bacteria</taxon>
        <taxon>Pseudomonadati</taxon>
        <taxon>Bacteroidota</taxon>
        <taxon>Bacteroidia</taxon>
        <taxon>Marinilabiliales</taxon>
        <taxon>Marinilabiliaceae</taxon>
        <taxon>Saccharicrinis</taxon>
    </lineage>
</organism>
<dbReference type="AlphaFoldDB" id="W7YH68"/>
<dbReference type="Gene3D" id="1.10.443.10">
    <property type="entry name" value="Intergrase catalytic core"/>
    <property type="match status" value="1"/>
</dbReference>
<dbReference type="SUPFAM" id="SSF56349">
    <property type="entry name" value="DNA breaking-rejoining enzymes"/>
    <property type="match status" value="1"/>
</dbReference>
<evidence type="ECO:0000256" key="2">
    <source>
        <dbReference type="ARBA" id="ARBA00023125"/>
    </source>
</evidence>
<evidence type="ECO:0000256" key="1">
    <source>
        <dbReference type="ARBA" id="ARBA00008857"/>
    </source>
</evidence>
<dbReference type="EMBL" id="BAMD01000030">
    <property type="protein sequence ID" value="GAF03756.1"/>
    <property type="molecule type" value="Genomic_DNA"/>
</dbReference>
<accession>W7YH68</accession>
<dbReference type="STRING" id="869213.GCA_000517085_04745"/>
<reference evidence="5 6" key="1">
    <citation type="journal article" date="2014" name="Genome Announc.">
        <title>Draft Genome Sequence of Cytophaga fermentans JCM 21142T, a Facultative Anaerobe Isolated from Marine Mud.</title>
        <authorList>
            <person name="Starns D."/>
            <person name="Oshima K."/>
            <person name="Suda W."/>
            <person name="Iino T."/>
            <person name="Yuki M."/>
            <person name="Inoue J."/>
            <person name="Kitamura K."/>
            <person name="Iida T."/>
            <person name="Darby A."/>
            <person name="Hattori M."/>
            <person name="Ohkuma M."/>
        </authorList>
    </citation>
    <scope>NUCLEOTIDE SEQUENCE [LARGE SCALE GENOMIC DNA]</scope>
    <source>
        <strain evidence="5 6">JCM 21142</strain>
    </source>
</reference>
<evidence type="ECO:0000259" key="4">
    <source>
        <dbReference type="PROSITE" id="PS51898"/>
    </source>
</evidence>
<proteinExistence type="inferred from homology"/>
<name>W7YH68_9BACT</name>
<feature type="domain" description="Tyr recombinase" evidence="4">
    <location>
        <begin position="254"/>
        <end position="439"/>
    </location>
</feature>
<evidence type="ECO:0000256" key="3">
    <source>
        <dbReference type="ARBA" id="ARBA00023172"/>
    </source>
</evidence>
<protein>
    <submittedName>
        <fullName evidence="5">Tyrosine recombinase XerD</fullName>
    </submittedName>
</protein>
<dbReference type="PANTHER" id="PTHR30349:SF41">
    <property type="entry name" value="INTEGRASE_RECOMBINASE PROTEIN MJ0367-RELATED"/>
    <property type="match status" value="1"/>
</dbReference>
<dbReference type="InterPro" id="IPR050090">
    <property type="entry name" value="Tyrosine_recombinase_XerCD"/>
</dbReference>
<dbReference type="InterPro" id="IPR013762">
    <property type="entry name" value="Integrase-like_cat_sf"/>
</dbReference>
<dbReference type="Proteomes" id="UP000019402">
    <property type="component" value="Unassembled WGS sequence"/>
</dbReference>
<dbReference type="InterPro" id="IPR010998">
    <property type="entry name" value="Integrase_recombinase_N"/>
</dbReference>
<dbReference type="InterPro" id="IPR011010">
    <property type="entry name" value="DNA_brk_join_enz"/>
</dbReference>
<evidence type="ECO:0000313" key="6">
    <source>
        <dbReference type="Proteomes" id="UP000019402"/>
    </source>
</evidence>
<dbReference type="GO" id="GO:0015074">
    <property type="term" value="P:DNA integration"/>
    <property type="evidence" value="ECO:0007669"/>
    <property type="project" value="InterPro"/>
</dbReference>
<sequence>MIMHSWILYLFYNQRYFLLQIAFTVHSNFLYFDSHQFIEIMKDLLIRGWDVVKRASLYLSEKLEFSSFTVDKHFKNWQNLKEFALTKKVCVDFNSYESVRKLISNYVLSSPGDFEQNTSLSYSLNILQEYIRDGKILSTLETTDFSGSIGQRMFEFISKKEGEHLRLSSLKTYELQLSRFLKYQKETFINDDVTSINASCLYSYIKYLPVEHKSNTYIAISVIKRFLEWLFENHYIQSNLSIMIPSGRYTQQSELPSVYTKDEIARILGNVDRGYSTGKRDYLVLLLGARLGLRSSDICNLRFENIKWEENIIELEQVKTSNPLNLPLLPEVGNAIIDYLRYGRLKSDLPYIVLSAKEPYVKLKSGSIYTITSNAIKTAKIDVGRRRRGPHALRHSLAARMLESQTAMPVISEVLGHADTTSTLYYLRIDVTSLRECPLDTNMVAESFYEQFKW</sequence>
<comment type="similarity">
    <text evidence="1">Belongs to the 'phage' integrase family.</text>
</comment>
<keyword evidence="3" id="KW-0233">DNA recombination</keyword>
<comment type="caution">
    <text evidence="5">The sequence shown here is derived from an EMBL/GenBank/DDBJ whole genome shotgun (WGS) entry which is preliminary data.</text>
</comment>
<keyword evidence="6" id="KW-1185">Reference proteome</keyword>
<dbReference type="GO" id="GO:0006310">
    <property type="term" value="P:DNA recombination"/>
    <property type="evidence" value="ECO:0007669"/>
    <property type="project" value="UniProtKB-KW"/>
</dbReference>
<dbReference type="Pfam" id="PF00589">
    <property type="entry name" value="Phage_integrase"/>
    <property type="match status" value="1"/>
</dbReference>
<dbReference type="eggNOG" id="COG4974">
    <property type="taxonomic scope" value="Bacteria"/>
</dbReference>
<gene>
    <name evidence="5" type="ORF">JCM21142_62437</name>
</gene>
<dbReference type="GO" id="GO:0003677">
    <property type="term" value="F:DNA binding"/>
    <property type="evidence" value="ECO:0007669"/>
    <property type="project" value="UniProtKB-KW"/>
</dbReference>
<dbReference type="PROSITE" id="PS51898">
    <property type="entry name" value="TYR_RECOMBINASE"/>
    <property type="match status" value="1"/>
</dbReference>
<evidence type="ECO:0000313" key="5">
    <source>
        <dbReference type="EMBL" id="GAF03756.1"/>
    </source>
</evidence>